<dbReference type="eggNOG" id="ENOG502Z7NM">
    <property type="taxonomic scope" value="Bacteria"/>
</dbReference>
<feature type="transmembrane region" description="Helical" evidence="1">
    <location>
        <begin position="679"/>
        <end position="699"/>
    </location>
</feature>
<evidence type="ECO:0000256" key="1">
    <source>
        <dbReference type="SAM" id="Phobius"/>
    </source>
</evidence>
<feature type="transmembrane region" description="Helical" evidence="1">
    <location>
        <begin position="215"/>
        <end position="236"/>
    </location>
</feature>
<feature type="transmembrane region" description="Helical" evidence="1">
    <location>
        <begin position="719"/>
        <end position="737"/>
    </location>
</feature>
<keyword evidence="1" id="KW-0472">Membrane</keyword>
<comment type="caution">
    <text evidence="2">The sequence shown here is derived from an EMBL/GenBank/DDBJ whole genome shotgun (WGS) entry which is preliminary data.</text>
</comment>
<feature type="transmembrane region" description="Helical" evidence="1">
    <location>
        <begin position="636"/>
        <end position="658"/>
    </location>
</feature>
<dbReference type="EMBL" id="BAEO01000060">
    <property type="protein sequence ID" value="GAC21111.1"/>
    <property type="molecule type" value="Genomic_DNA"/>
</dbReference>
<sequence length="1315" mass="150715">MEQLLTHGNSESSIRAIFPSYEQNLCKGDRKNVNNPESECVDENEKVFFDLEGDYFQIYLATAKIDLQDLRKNKKPYAKVKITDILETPNNGFKLHLYINNNNEVVASIGDKSVLSIVNVNNISQIIASQQNLDWSSLTSKGSPSTSSKSEPLPGYSNYVDFKLTSHDYRLFIYPIQLNSKLNFLNEKEVSNANNVFIIGVLPKTLLNTQANQRWNISLLAIVLILLLFAWMMLRLFLLSNHQPVGKLFFCCTMFCSYMLFVMMVSFYIALNEKSIEQENKTSLAGELMKSVSSQLEQELWDIQQQIESYHHYYGNLLDLEQQNTAHDITNALVTFPVSDNSSSCDVPSVYSTLINGYYTTNLIGTSIADSALINDSSSINLFSRHARNKSNKSNNSYDIWFDYDRVNSDSYILSTLLLDDKGKQLFPRLYNIESNKKPKSQTLANREYFKHVRDQQGWKVGLRCFYCTCPTDSHHIDLIENYEVSNFYIQRLRNIGDGTKGTTIALPLAVSELPALSDTQYIFTADIELPSLNLMEIDEGKLQDFSLMVVNRDNGNVLFHLDENRSLIENLFEFGQGTEKIAHRIRTGISNKNSWIDGFYHGVAGQFGLQKLVIDQWVLVIFIPDESLNTYMTNIFMFNTISISTCLLGIFLVLWLLQRFNATYKLKNWLDIPLTIDLRKVMVFNSVFISTIFIGYWLGQALDRGSNHSQFQLFDLHSSFLLSSAFAILCLLWGFGEYRRFYVNSRQAQKRPINIANGAKVLVLLHLFIGGLCYSYLDSVGMTSASGLKWYYEKNVYPARLNNEYIELNKIALSRYPNTITQHKTNALDLLPISPEWRERLSTEKRKAYTSPVDVKSYSHLISTGNAQSWFNRYLFKSTANTSKLKRLQAVTFSSIALPMLTFILLCFVWVRFNRRILSVRLYGSPQYLRHLYQMAKTPSSQFKPSENLVMNLVEEPEGGHNLAMLLQLYNCDSEQLPKEFATLFNASPLFKELAKEQRETKTDLLPNMKISMQTLKSANHIKLWDIEISLQQVKHRAVLLRILNHCKSLLLSGHLKSLTLFGGFHSLQRLCIKDSMLTQDLLPVRQMDAGEYFAWAECLMDFSVEIPNQLTQQLDINFIQNEIKAFPMLAFMQKDLGDTQDQNPYDFARWLDLKEWQKSHQEWASINYILLKAEALYRFKWESCSSAEKLTLYHLALNKRINPANVQMYEHLALNGLIVVKRGRIRIVNQSFAYFVRYAEDKETLKKLISRGDVGKWQEYRLPITLSILAIIGGIALTSGNSLYMIVASAMGVLGTIGSLTNSASLIRSNLQK</sequence>
<proteinExistence type="predicted"/>
<keyword evidence="1" id="KW-1133">Transmembrane helix</keyword>
<feature type="transmembrane region" description="Helical" evidence="1">
    <location>
        <begin position="891"/>
        <end position="912"/>
    </location>
</feature>
<dbReference type="Proteomes" id="UP000006327">
    <property type="component" value="Unassembled WGS sequence"/>
</dbReference>
<feature type="transmembrane region" description="Helical" evidence="1">
    <location>
        <begin position="1262"/>
        <end position="1279"/>
    </location>
</feature>
<keyword evidence="1" id="KW-0812">Transmembrane</keyword>
<evidence type="ECO:0000313" key="3">
    <source>
        <dbReference type="Proteomes" id="UP000006327"/>
    </source>
</evidence>
<feature type="transmembrane region" description="Helical" evidence="1">
    <location>
        <begin position="248"/>
        <end position="271"/>
    </location>
</feature>
<reference evidence="2 3" key="1">
    <citation type="journal article" date="2017" name="Antonie Van Leeuwenhoek">
        <title>Rhizobium rhizosphaerae sp. nov., a novel species isolated from rice rhizosphere.</title>
        <authorList>
            <person name="Zhao J.J."/>
            <person name="Zhang J."/>
            <person name="Zhang R.J."/>
            <person name="Zhang C.W."/>
            <person name="Yin H.Q."/>
            <person name="Zhang X.X."/>
        </authorList>
    </citation>
    <scope>NUCLEOTIDE SEQUENCE [LARGE SCALE GENOMIC DNA]</scope>
    <source>
        <strain evidence="2 3">BSs20135</strain>
    </source>
</reference>
<accession>K6YAW9</accession>
<name>K6YAW9_9ALTE</name>
<protein>
    <submittedName>
        <fullName evidence="2">Uncharacterized protein</fullName>
    </submittedName>
</protein>
<keyword evidence="3" id="KW-1185">Reference proteome</keyword>
<feature type="transmembrane region" description="Helical" evidence="1">
    <location>
        <begin position="758"/>
        <end position="778"/>
    </location>
</feature>
<gene>
    <name evidence="2" type="ORF">GARC_4169</name>
</gene>
<organism evidence="2 3">
    <name type="scientific">Paraglaciecola arctica BSs20135</name>
    <dbReference type="NCBI Taxonomy" id="493475"/>
    <lineage>
        <taxon>Bacteria</taxon>
        <taxon>Pseudomonadati</taxon>
        <taxon>Pseudomonadota</taxon>
        <taxon>Gammaproteobacteria</taxon>
        <taxon>Alteromonadales</taxon>
        <taxon>Alteromonadaceae</taxon>
        <taxon>Paraglaciecola</taxon>
    </lineage>
</organism>
<evidence type="ECO:0000313" key="2">
    <source>
        <dbReference type="EMBL" id="GAC21111.1"/>
    </source>
</evidence>